<protein>
    <recommendedName>
        <fullName evidence="5 15">5-aminolevulinate synthase</fullName>
        <ecNumber evidence="5 15">2.3.1.37</ecNumber>
    </recommendedName>
    <alternativeName>
        <fullName evidence="10 15">5-aminolevulinic acid synthase</fullName>
    </alternativeName>
    <alternativeName>
        <fullName evidence="11 15">Delta-ALA synthase</fullName>
    </alternativeName>
    <alternativeName>
        <fullName evidence="12 15">Delta-aminolevulinate synthase</fullName>
    </alternativeName>
</protein>
<evidence type="ECO:0000256" key="12">
    <source>
        <dbReference type="ARBA" id="ARBA00032773"/>
    </source>
</evidence>
<dbReference type="PANTHER" id="PTHR13693">
    <property type="entry name" value="CLASS II AMINOTRANSFERASE/8-AMINO-7-OXONONANOATE SYNTHASE"/>
    <property type="match status" value="1"/>
</dbReference>
<evidence type="ECO:0000256" key="1">
    <source>
        <dbReference type="ARBA" id="ARBA00001933"/>
    </source>
</evidence>
<dbReference type="Pfam" id="PF00155">
    <property type="entry name" value="Aminotran_1_2"/>
    <property type="match status" value="1"/>
</dbReference>
<evidence type="ECO:0000256" key="3">
    <source>
        <dbReference type="ARBA" id="ARBA00008392"/>
    </source>
</evidence>
<dbReference type="Gene3D" id="3.40.640.10">
    <property type="entry name" value="Type I PLP-dependent aspartate aminotransferase-like (Major domain)"/>
    <property type="match status" value="1"/>
</dbReference>
<evidence type="ECO:0000313" key="19">
    <source>
        <dbReference type="Proteomes" id="UP001565369"/>
    </source>
</evidence>
<dbReference type="EMBL" id="JBGBZJ010000003">
    <property type="protein sequence ID" value="MEY9452817.1"/>
    <property type="molecule type" value="Genomic_DNA"/>
</dbReference>
<dbReference type="GO" id="GO:0003870">
    <property type="term" value="F:5-aminolevulinate synthase activity"/>
    <property type="evidence" value="ECO:0007669"/>
    <property type="project" value="UniProtKB-EC"/>
</dbReference>
<dbReference type="PROSITE" id="PS00599">
    <property type="entry name" value="AA_TRANSFER_CLASS_2"/>
    <property type="match status" value="1"/>
</dbReference>
<dbReference type="NCBIfam" id="TIGR01821">
    <property type="entry name" value="5aminolev_synth"/>
    <property type="match status" value="1"/>
</dbReference>
<organism evidence="18 19">
    <name type="scientific">Bradyrhizobium ottawaense</name>
    <dbReference type="NCBI Taxonomy" id="931866"/>
    <lineage>
        <taxon>Bacteria</taxon>
        <taxon>Pseudomonadati</taxon>
        <taxon>Pseudomonadota</taxon>
        <taxon>Alphaproteobacteria</taxon>
        <taxon>Hyphomicrobiales</taxon>
        <taxon>Nitrobacteraceae</taxon>
        <taxon>Bradyrhizobium</taxon>
    </lineage>
</organism>
<dbReference type="InterPro" id="IPR004839">
    <property type="entry name" value="Aminotransferase_I/II_large"/>
</dbReference>
<evidence type="ECO:0000256" key="14">
    <source>
        <dbReference type="RuleBase" id="RU003693"/>
    </source>
</evidence>
<feature type="domain" description="Aminotransferase class I/classII large" evidence="17">
    <location>
        <begin position="130"/>
        <end position="474"/>
    </location>
</feature>
<dbReference type="PANTHER" id="PTHR13693:SF102">
    <property type="entry name" value="2-AMINO-3-KETOBUTYRATE COENZYME A LIGASE, MITOCHONDRIAL"/>
    <property type="match status" value="1"/>
</dbReference>
<dbReference type="Proteomes" id="UP001565369">
    <property type="component" value="Unassembled WGS sequence"/>
</dbReference>
<evidence type="ECO:0000256" key="5">
    <source>
        <dbReference type="ARBA" id="ARBA00013257"/>
    </source>
</evidence>
<comment type="caution">
    <text evidence="18">The sequence shown here is derived from an EMBL/GenBank/DDBJ whole genome shotgun (WGS) entry which is preliminary data.</text>
</comment>
<dbReference type="EC" id="2.3.1.37" evidence="5 15"/>
<dbReference type="InterPro" id="IPR015421">
    <property type="entry name" value="PyrdxlP-dep_Trfase_major"/>
</dbReference>
<dbReference type="SUPFAM" id="SSF53383">
    <property type="entry name" value="PLP-dependent transferases"/>
    <property type="match status" value="1"/>
</dbReference>
<dbReference type="InterPro" id="IPR015424">
    <property type="entry name" value="PyrdxlP-dep_Trfase"/>
</dbReference>
<dbReference type="InterPro" id="IPR010961">
    <property type="entry name" value="4pyrrol_synth_NH2levulA_synth"/>
</dbReference>
<keyword evidence="19" id="KW-1185">Reference proteome</keyword>
<evidence type="ECO:0000256" key="4">
    <source>
        <dbReference type="ARBA" id="ARBA00011738"/>
    </source>
</evidence>
<keyword evidence="8 15" id="KW-0350">Heme biosynthesis</keyword>
<evidence type="ECO:0000256" key="2">
    <source>
        <dbReference type="ARBA" id="ARBA00005029"/>
    </source>
</evidence>
<evidence type="ECO:0000256" key="15">
    <source>
        <dbReference type="RuleBase" id="RU910713"/>
    </source>
</evidence>
<evidence type="ECO:0000256" key="9">
    <source>
        <dbReference type="ARBA" id="ARBA00023315"/>
    </source>
</evidence>
<evidence type="ECO:0000256" key="8">
    <source>
        <dbReference type="ARBA" id="ARBA00023133"/>
    </source>
</evidence>
<evidence type="ECO:0000256" key="11">
    <source>
        <dbReference type="ARBA" id="ARBA00031945"/>
    </source>
</evidence>
<evidence type="ECO:0000256" key="6">
    <source>
        <dbReference type="ARBA" id="ARBA00022679"/>
    </source>
</evidence>
<dbReference type="InterPro" id="IPR015422">
    <property type="entry name" value="PyrdxlP-dep_Trfase_small"/>
</dbReference>
<sequence length="493" mass="53844">MDGARPMDKMSKPATTVPDFPGSLGPRGRTSVRRLIHINYRRRYAAINGPARLVTNVCGRMDIGAGKALKMSGRLGRVPLQVLPMDYNQFFDSALDRLHSERRYRVFADLERTAGRFPHAVWHSPKGKRDVVIWCSNDYLGMGQHPKVVGAMVETATRVGTGAGGTRNIAGTHHPLVQLEAELADLHGKEAALLFTSGYVSNQTGIPTIAKLIPNCLILSDELNHNSMIEGIRQSGCERVVFRHNDLAHLEELLKAAGPNRPKLIVCESLYSMDGDVAPLARICDLAEKYDAMTYVDEVHAVGMYGPRGGGIAERDGVMHRIDILEGTLAKAFGCLGGYIAANGQIIDAVRSYAPGFIFTTALPPAICSAATAAIKHLKTSNWERERHQDRAARVKAILNAAGLPVMSSDTHIVPLFVGDPEKCKQASDLLLEEHGIYIQPINYPTVAKGSERLRITPSPYHDDGLIDQLAEALLQVWDCLGLPLREKSLAAE</sequence>
<reference evidence="18 19" key="1">
    <citation type="submission" date="2024-07" db="EMBL/GenBank/DDBJ databases">
        <title>Genomic Encyclopedia of Type Strains, Phase V (KMG-V): Genome sequencing to study the core and pangenomes of soil and plant-associated prokaryotes.</title>
        <authorList>
            <person name="Whitman W."/>
        </authorList>
    </citation>
    <scope>NUCLEOTIDE SEQUENCE [LARGE SCALE GENOMIC DNA]</scope>
    <source>
        <strain evidence="18 19">USDA 152</strain>
    </source>
</reference>
<accession>A0ABV4FMK9</accession>
<dbReference type="InterPro" id="IPR050087">
    <property type="entry name" value="AON_synthase_class-II"/>
</dbReference>
<comment type="pathway">
    <text evidence="2 15">Porphyrin-containing compound metabolism; protoporphyrin-IX biosynthesis; 5-aminolevulinate from glycine: step 1/1.</text>
</comment>
<evidence type="ECO:0000259" key="17">
    <source>
        <dbReference type="Pfam" id="PF00155"/>
    </source>
</evidence>
<keyword evidence="6 15" id="KW-0808">Transferase</keyword>
<comment type="catalytic activity">
    <reaction evidence="13 15">
        <text>succinyl-CoA + glycine + H(+) = 5-aminolevulinate + CO2 + CoA</text>
        <dbReference type="Rhea" id="RHEA:12921"/>
        <dbReference type="ChEBI" id="CHEBI:15378"/>
        <dbReference type="ChEBI" id="CHEBI:16526"/>
        <dbReference type="ChEBI" id="CHEBI:57287"/>
        <dbReference type="ChEBI" id="CHEBI:57292"/>
        <dbReference type="ChEBI" id="CHEBI:57305"/>
        <dbReference type="ChEBI" id="CHEBI:356416"/>
        <dbReference type="EC" id="2.3.1.37"/>
    </reaction>
</comment>
<dbReference type="InterPro" id="IPR001917">
    <property type="entry name" value="Aminotrans_II_pyridoxalP_BS"/>
</dbReference>
<evidence type="ECO:0000313" key="18">
    <source>
        <dbReference type="EMBL" id="MEY9452817.1"/>
    </source>
</evidence>
<evidence type="ECO:0000256" key="10">
    <source>
        <dbReference type="ARBA" id="ARBA00031691"/>
    </source>
</evidence>
<name>A0ABV4FMK9_9BRAD</name>
<comment type="subunit">
    <text evidence="4">Homodimer.</text>
</comment>
<keyword evidence="9 15" id="KW-0012">Acyltransferase</keyword>
<dbReference type="Gene3D" id="3.90.1150.10">
    <property type="entry name" value="Aspartate Aminotransferase, domain 1"/>
    <property type="match status" value="1"/>
</dbReference>
<gene>
    <name evidence="18" type="ORF">ABIG07_001765</name>
</gene>
<evidence type="ECO:0000256" key="7">
    <source>
        <dbReference type="ARBA" id="ARBA00022898"/>
    </source>
</evidence>
<keyword evidence="7 14" id="KW-0663">Pyridoxal phosphate</keyword>
<comment type="cofactor">
    <cofactor evidence="1 14">
        <name>pyridoxal 5'-phosphate</name>
        <dbReference type="ChEBI" id="CHEBI:597326"/>
    </cofactor>
</comment>
<dbReference type="CDD" id="cd06454">
    <property type="entry name" value="KBL_like"/>
    <property type="match status" value="1"/>
</dbReference>
<evidence type="ECO:0000256" key="13">
    <source>
        <dbReference type="ARBA" id="ARBA00047654"/>
    </source>
</evidence>
<feature type="region of interest" description="Disordered" evidence="16">
    <location>
        <begin position="1"/>
        <end position="24"/>
    </location>
</feature>
<feature type="compositionally biased region" description="Basic and acidic residues" evidence="16">
    <location>
        <begin position="1"/>
        <end position="11"/>
    </location>
</feature>
<comment type="similarity">
    <text evidence="3 14">Belongs to the class-II pyridoxal-phosphate-dependent aminotransferase family.</text>
</comment>
<proteinExistence type="inferred from homology"/>
<evidence type="ECO:0000256" key="16">
    <source>
        <dbReference type="SAM" id="MobiDB-lite"/>
    </source>
</evidence>